<protein>
    <submittedName>
        <fullName evidence="2">Uncharacterized protein</fullName>
    </submittedName>
</protein>
<evidence type="ECO:0000313" key="2">
    <source>
        <dbReference type="EMBL" id="KAJ1183766.1"/>
    </source>
</evidence>
<dbReference type="AlphaFoldDB" id="A0AAV7U517"/>
<feature type="region of interest" description="Disordered" evidence="1">
    <location>
        <begin position="1"/>
        <end position="266"/>
    </location>
</feature>
<keyword evidence="3" id="KW-1185">Reference proteome</keyword>
<feature type="compositionally biased region" description="Basic and acidic residues" evidence="1">
    <location>
        <begin position="226"/>
        <end position="255"/>
    </location>
</feature>
<evidence type="ECO:0000256" key="1">
    <source>
        <dbReference type="SAM" id="MobiDB-lite"/>
    </source>
</evidence>
<reference evidence="2" key="1">
    <citation type="journal article" date="2022" name="bioRxiv">
        <title>Sequencing and chromosome-scale assembly of the giantPleurodeles waltlgenome.</title>
        <authorList>
            <person name="Brown T."/>
            <person name="Elewa A."/>
            <person name="Iarovenko S."/>
            <person name="Subramanian E."/>
            <person name="Araus A.J."/>
            <person name="Petzold A."/>
            <person name="Susuki M."/>
            <person name="Suzuki K.-i.T."/>
            <person name="Hayashi T."/>
            <person name="Toyoda A."/>
            <person name="Oliveira C."/>
            <person name="Osipova E."/>
            <person name="Leigh N.D."/>
            <person name="Simon A."/>
            <person name="Yun M.H."/>
        </authorList>
    </citation>
    <scope>NUCLEOTIDE SEQUENCE</scope>
    <source>
        <strain evidence="2">20211129_DDA</strain>
        <tissue evidence="2">Liver</tissue>
    </source>
</reference>
<name>A0AAV7U517_PLEWA</name>
<feature type="compositionally biased region" description="Basic and acidic residues" evidence="1">
    <location>
        <begin position="37"/>
        <end position="47"/>
    </location>
</feature>
<sequence length="301" mass="33377">MVAIPWHERCDKAPGPGSREKCPSGTGRWPRAEEEEVGHISRAECWEKTVSTGTKEKDGDAKEGRGHECKRRSPLGSGGDGERRRQEEAALPEDAELRDRELQPGRGETRQTRREDLVGEDGGRENAGAGHVLGRTWPEQCDKAPGPGSREKCPSGTGRWPRAEEEEVGHISRAECWEKTVSTGTKEKDGDAKEGRGHECKRRSPLGSGGDGERRRQEEAALPEDAELRDRELQPGRGETRQTRREDLVGEDGGRENAGAGHVLGRTWPEQHAFKCLKHVDRTLETQGPSLNCYDPSLRME</sequence>
<evidence type="ECO:0000313" key="3">
    <source>
        <dbReference type="Proteomes" id="UP001066276"/>
    </source>
</evidence>
<proteinExistence type="predicted"/>
<comment type="caution">
    <text evidence="2">The sequence shown here is derived from an EMBL/GenBank/DDBJ whole genome shotgun (WGS) entry which is preliminary data.</text>
</comment>
<feature type="compositionally biased region" description="Basic and acidic residues" evidence="1">
    <location>
        <begin position="95"/>
        <end position="124"/>
    </location>
</feature>
<accession>A0AAV7U517</accession>
<feature type="compositionally biased region" description="Basic and acidic residues" evidence="1">
    <location>
        <begin position="185"/>
        <end position="198"/>
    </location>
</feature>
<feature type="compositionally biased region" description="Basic and acidic residues" evidence="1">
    <location>
        <begin position="168"/>
        <end position="178"/>
    </location>
</feature>
<dbReference type="EMBL" id="JANPWB010000005">
    <property type="protein sequence ID" value="KAJ1183766.1"/>
    <property type="molecule type" value="Genomic_DNA"/>
</dbReference>
<feature type="compositionally biased region" description="Basic and acidic residues" evidence="1">
    <location>
        <begin position="1"/>
        <end position="22"/>
    </location>
</feature>
<feature type="compositionally biased region" description="Basic and acidic residues" evidence="1">
    <location>
        <begin position="54"/>
        <end position="67"/>
    </location>
</feature>
<gene>
    <name evidence="2" type="ORF">NDU88_000580</name>
</gene>
<organism evidence="2 3">
    <name type="scientific">Pleurodeles waltl</name>
    <name type="common">Iberian ribbed newt</name>
    <dbReference type="NCBI Taxonomy" id="8319"/>
    <lineage>
        <taxon>Eukaryota</taxon>
        <taxon>Metazoa</taxon>
        <taxon>Chordata</taxon>
        <taxon>Craniata</taxon>
        <taxon>Vertebrata</taxon>
        <taxon>Euteleostomi</taxon>
        <taxon>Amphibia</taxon>
        <taxon>Batrachia</taxon>
        <taxon>Caudata</taxon>
        <taxon>Salamandroidea</taxon>
        <taxon>Salamandridae</taxon>
        <taxon>Pleurodelinae</taxon>
        <taxon>Pleurodeles</taxon>
    </lineage>
</organism>
<dbReference type="Proteomes" id="UP001066276">
    <property type="component" value="Chromosome 3_1"/>
</dbReference>